<organism evidence="10 11">
    <name type="scientific">Haloferax volcanii</name>
    <name type="common">Halobacterium volcanii</name>
    <dbReference type="NCBI Taxonomy" id="2246"/>
    <lineage>
        <taxon>Archaea</taxon>
        <taxon>Methanobacteriati</taxon>
        <taxon>Methanobacteriota</taxon>
        <taxon>Stenosarchaea group</taxon>
        <taxon>Halobacteria</taxon>
        <taxon>Halobacteriales</taxon>
        <taxon>Haloferacaceae</taxon>
        <taxon>Haloferax</taxon>
    </lineage>
</organism>
<comment type="subcellular location">
    <subcellularLocation>
        <location evidence="1 7">Cell membrane</location>
        <topology evidence="1 7">Multi-pass membrane protein</topology>
    </subcellularLocation>
</comment>
<keyword evidence="2 7" id="KW-0813">Transport</keyword>
<comment type="caution">
    <text evidence="10">The sequence shown here is derived from an EMBL/GenBank/DDBJ whole genome shotgun (WGS) entry which is preliminary data.</text>
</comment>
<feature type="transmembrane region" description="Helical" evidence="7">
    <location>
        <begin position="154"/>
        <end position="176"/>
    </location>
</feature>
<keyword evidence="4 7" id="KW-0812">Transmembrane</keyword>
<feature type="transmembrane region" description="Helical" evidence="7">
    <location>
        <begin position="115"/>
        <end position="138"/>
    </location>
</feature>
<feature type="transmembrane region" description="Helical" evidence="7">
    <location>
        <begin position="300"/>
        <end position="318"/>
    </location>
</feature>
<sequence length="337" mass="36233">MVDMILVVGEIVSRIRTFLSHGIFAVVAVYAVVTLAFVVIALTPDPGEAALTHSLVRQGRGDQLEAKLRAYRAARNLDVPVTTRYARWLVDITVLDWGRSFATGRSVLSMVREGLAYTLSYVVPGVVVGTAGGIWAGLSTARDSASNAGRGLSVLSYAAFGVPSFWLAAVFFVTVAPKLSWFPDRLPTTGPFSPEVLLFLAPAAVIVAVNVFAGQLRYARTKGSEYFQSDFVRQHRAVGVSRRKVMWYVLRVAAVPLLAVSLADLIAILVVNVFVVEYVFNVPGVGFLTYQAVLDRDMPVVLGMTMVVALAGIGANFLQEVANTLLDPRIGDDGGAP</sequence>
<dbReference type="PROSITE" id="PS50928">
    <property type="entry name" value="ABC_TM1"/>
    <property type="match status" value="1"/>
</dbReference>
<keyword evidence="3" id="KW-1003">Cell membrane</keyword>
<protein>
    <submittedName>
        <fullName evidence="9 10">ABC transporter permease</fullName>
    </submittedName>
</protein>
<evidence type="ECO:0000259" key="8">
    <source>
        <dbReference type="PROSITE" id="PS50928"/>
    </source>
</evidence>
<dbReference type="Proteomes" id="UP000619835">
    <property type="component" value="Unassembled WGS sequence"/>
</dbReference>
<evidence type="ECO:0000313" key="11">
    <source>
        <dbReference type="Proteomes" id="UP000320212"/>
    </source>
</evidence>
<evidence type="ECO:0000313" key="10">
    <source>
        <dbReference type="EMBL" id="TVT95742.1"/>
    </source>
</evidence>
<feature type="domain" description="ABC transmembrane type-1" evidence="8">
    <location>
        <begin position="115"/>
        <end position="319"/>
    </location>
</feature>
<accession>A0A847TF11</accession>
<feature type="transmembrane region" description="Helical" evidence="7">
    <location>
        <begin position="252"/>
        <end position="280"/>
    </location>
</feature>
<dbReference type="PANTHER" id="PTHR43163">
    <property type="entry name" value="DIPEPTIDE TRANSPORT SYSTEM PERMEASE PROTEIN DPPB-RELATED"/>
    <property type="match status" value="1"/>
</dbReference>
<evidence type="ECO:0000313" key="9">
    <source>
        <dbReference type="EMBL" id="NLV04372.1"/>
    </source>
</evidence>
<dbReference type="GO" id="GO:0005886">
    <property type="term" value="C:plasma membrane"/>
    <property type="evidence" value="ECO:0007669"/>
    <property type="project" value="UniProtKB-SubCell"/>
</dbReference>
<evidence type="ECO:0000256" key="3">
    <source>
        <dbReference type="ARBA" id="ARBA00022475"/>
    </source>
</evidence>
<keyword evidence="5 7" id="KW-1133">Transmembrane helix</keyword>
<reference evidence="10 11" key="1">
    <citation type="submission" date="2019-07" db="EMBL/GenBank/DDBJ databases">
        <title>Draft genome sequence of Haloferax volcanii SS0101, isolated from salt farm in Samut Sakhon, Thailand.</title>
        <authorList>
            <person name="Wanthongcharoen S."/>
            <person name="Yamprayoonswat W."/>
            <person name="Ruangsuj P."/>
            <person name="Thongpramul N."/>
            <person name="Jumpathong W."/>
            <person name="Sittihan S."/>
            <person name="Kanjanavas P."/>
            <person name="Yasawong M."/>
        </authorList>
    </citation>
    <scope>NUCLEOTIDE SEQUENCE [LARGE SCALE GENOMIC DNA]</scope>
    <source>
        <strain evidence="10 11">SS0101</strain>
    </source>
</reference>
<dbReference type="PANTHER" id="PTHR43163:SF6">
    <property type="entry name" value="DIPEPTIDE TRANSPORT SYSTEM PERMEASE PROTEIN DPPB-RELATED"/>
    <property type="match status" value="1"/>
</dbReference>
<keyword evidence="6 7" id="KW-0472">Membrane</keyword>
<gene>
    <name evidence="10" type="ORF">FQA18_04955</name>
    <name evidence="9" type="ORF">GOC85_17585</name>
</gene>
<dbReference type="InterPro" id="IPR035906">
    <property type="entry name" value="MetI-like_sf"/>
</dbReference>
<evidence type="ECO:0000256" key="2">
    <source>
        <dbReference type="ARBA" id="ARBA00022448"/>
    </source>
</evidence>
<dbReference type="Pfam" id="PF00528">
    <property type="entry name" value="BPD_transp_1"/>
    <property type="match status" value="1"/>
</dbReference>
<dbReference type="GO" id="GO:0071916">
    <property type="term" value="F:dipeptide transmembrane transporter activity"/>
    <property type="evidence" value="ECO:0007669"/>
    <property type="project" value="TreeGrafter"/>
</dbReference>
<dbReference type="Proteomes" id="UP000320212">
    <property type="component" value="Unassembled WGS sequence"/>
</dbReference>
<dbReference type="EMBL" id="VMTR01000019">
    <property type="protein sequence ID" value="TVT95742.1"/>
    <property type="molecule type" value="Genomic_DNA"/>
</dbReference>
<dbReference type="AlphaFoldDB" id="A0A558GD98"/>
<dbReference type="GeneID" id="301159853"/>
<evidence type="ECO:0000256" key="6">
    <source>
        <dbReference type="ARBA" id="ARBA00023136"/>
    </source>
</evidence>
<evidence type="ECO:0000256" key="1">
    <source>
        <dbReference type="ARBA" id="ARBA00004651"/>
    </source>
</evidence>
<dbReference type="EMBL" id="WOWC01000001">
    <property type="protein sequence ID" value="NLV04372.1"/>
    <property type="molecule type" value="Genomic_DNA"/>
</dbReference>
<dbReference type="SUPFAM" id="SSF161098">
    <property type="entry name" value="MetI-like"/>
    <property type="match status" value="1"/>
</dbReference>
<dbReference type="CDD" id="cd06261">
    <property type="entry name" value="TM_PBP2"/>
    <property type="match status" value="1"/>
</dbReference>
<evidence type="ECO:0000256" key="5">
    <source>
        <dbReference type="ARBA" id="ARBA00022989"/>
    </source>
</evidence>
<accession>A0A558GD98</accession>
<evidence type="ECO:0000256" key="4">
    <source>
        <dbReference type="ARBA" id="ARBA00022692"/>
    </source>
</evidence>
<feature type="transmembrane region" description="Helical" evidence="7">
    <location>
        <begin position="21"/>
        <end position="42"/>
    </location>
</feature>
<feature type="transmembrane region" description="Helical" evidence="7">
    <location>
        <begin position="196"/>
        <end position="213"/>
    </location>
</feature>
<name>A0A558GD98_HALVO</name>
<reference evidence="9" key="2">
    <citation type="submission" date="2019-12" db="EMBL/GenBank/DDBJ databases">
        <title>Haloferax alexandrinus strain pws11.</title>
        <authorList>
            <person name="Verma D.K."/>
            <person name="Gopal K."/>
            <person name="Prasad E.S."/>
        </authorList>
    </citation>
    <scope>NUCLEOTIDE SEQUENCE</scope>
    <source>
        <strain evidence="9">Pws11</strain>
    </source>
</reference>
<dbReference type="InterPro" id="IPR000515">
    <property type="entry name" value="MetI-like"/>
</dbReference>
<evidence type="ECO:0000256" key="7">
    <source>
        <dbReference type="RuleBase" id="RU363032"/>
    </source>
</evidence>
<dbReference type="RefSeq" id="WP_049916432.1">
    <property type="nucleotide sequence ID" value="NZ_CP191799.1"/>
</dbReference>
<comment type="similarity">
    <text evidence="7">Belongs to the binding-protein-dependent transport system permease family.</text>
</comment>
<proteinExistence type="inferred from homology"/>